<sequence length="250" mass="26189">MPGAEIALLVVGAAVAGFVQGLSGFAFGMVAMSIWVWAIDPRVAVVMSIAGGLSGQIFAAVRLRRGLQWPLLWPFLAGALVGVPLGVVVLPYVDAVVFKFGLGVTLMVCCSAMLFAQRFPRITRGGRIGDALAGTAGGVMGGLGGFTGVVPSLWCTLRGWDKDTARAVLQNFNLAALSVTFATYVGSGMVTREMWPLFGAVIPALFIPSVLGTRLYVGLSETSFRRVVLGLLTVSGVVMIVSSLPVLLKR</sequence>
<feature type="transmembrane region" description="Helical" evidence="8">
    <location>
        <begin position="167"/>
        <end position="185"/>
    </location>
</feature>
<feature type="transmembrane region" description="Helical" evidence="8">
    <location>
        <begin position="96"/>
        <end position="116"/>
    </location>
</feature>
<proteinExistence type="inferred from homology"/>
<reference evidence="9 10" key="1">
    <citation type="submission" date="2023-10" db="EMBL/GenBank/DDBJ databases">
        <title>Bacteria for the degradation of biodegradable plastic PBAT(Polybutylene adipate terephthalate).</title>
        <authorList>
            <person name="Weon H.-Y."/>
            <person name="Yeon J."/>
        </authorList>
    </citation>
    <scope>NUCLEOTIDE SEQUENCE [LARGE SCALE GENOMIC DNA]</scope>
    <source>
        <strain evidence="9 10">SBD 7-3</strain>
    </source>
</reference>
<protein>
    <recommendedName>
        <fullName evidence="8">Probable membrane transporter protein</fullName>
    </recommendedName>
</protein>
<keyword evidence="4 8" id="KW-1003">Cell membrane</keyword>
<evidence type="ECO:0000256" key="1">
    <source>
        <dbReference type="ARBA" id="ARBA00004651"/>
    </source>
</evidence>
<feature type="transmembrane region" description="Helical" evidence="8">
    <location>
        <begin position="197"/>
        <end position="217"/>
    </location>
</feature>
<evidence type="ECO:0000313" key="10">
    <source>
        <dbReference type="Proteomes" id="UP001303946"/>
    </source>
</evidence>
<dbReference type="Pfam" id="PF01925">
    <property type="entry name" value="TauE"/>
    <property type="match status" value="1"/>
</dbReference>
<feature type="transmembrane region" description="Helical" evidence="8">
    <location>
        <begin position="229"/>
        <end position="248"/>
    </location>
</feature>
<dbReference type="Proteomes" id="UP001303946">
    <property type="component" value="Chromosome"/>
</dbReference>
<evidence type="ECO:0000256" key="5">
    <source>
        <dbReference type="ARBA" id="ARBA00022692"/>
    </source>
</evidence>
<name>A0ABZ0CSM2_9BURK</name>
<evidence type="ECO:0000256" key="3">
    <source>
        <dbReference type="ARBA" id="ARBA00022448"/>
    </source>
</evidence>
<gene>
    <name evidence="9" type="ORF">RXV79_24160</name>
</gene>
<evidence type="ECO:0000256" key="7">
    <source>
        <dbReference type="ARBA" id="ARBA00023136"/>
    </source>
</evidence>
<keyword evidence="7 8" id="KW-0472">Membrane</keyword>
<feature type="transmembrane region" description="Helical" evidence="8">
    <location>
        <begin position="43"/>
        <end position="63"/>
    </location>
</feature>
<feature type="transmembrane region" description="Helical" evidence="8">
    <location>
        <begin position="128"/>
        <end position="147"/>
    </location>
</feature>
<feature type="transmembrane region" description="Helical" evidence="8">
    <location>
        <begin position="7"/>
        <end position="37"/>
    </location>
</feature>
<evidence type="ECO:0000256" key="8">
    <source>
        <dbReference type="RuleBase" id="RU363041"/>
    </source>
</evidence>
<feature type="transmembrane region" description="Helical" evidence="8">
    <location>
        <begin position="70"/>
        <end position="90"/>
    </location>
</feature>
<accession>A0ABZ0CSM2</accession>
<keyword evidence="10" id="KW-1185">Reference proteome</keyword>
<dbReference type="InterPro" id="IPR052017">
    <property type="entry name" value="TSUP"/>
</dbReference>
<dbReference type="RefSeq" id="WP_316700637.1">
    <property type="nucleotide sequence ID" value="NZ_CP136336.1"/>
</dbReference>
<evidence type="ECO:0000256" key="2">
    <source>
        <dbReference type="ARBA" id="ARBA00009142"/>
    </source>
</evidence>
<dbReference type="PANTHER" id="PTHR30269">
    <property type="entry name" value="TRANSMEMBRANE PROTEIN YFCA"/>
    <property type="match status" value="1"/>
</dbReference>
<keyword evidence="6 8" id="KW-1133">Transmembrane helix</keyword>
<dbReference type="InterPro" id="IPR002781">
    <property type="entry name" value="TM_pro_TauE-like"/>
</dbReference>
<dbReference type="PANTHER" id="PTHR30269:SF37">
    <property type="entry name" value="MEMBRANE TRANSPORTER PROTEIN"/>
    <property type="match status" value="1"/>
</dbReference>
<evidence type="ECO:0000256" key="6">
    <source>
        <dbReference type="ARBA" id="ARBA00022989"/>
    </source>
</evidence>
<keyword evidence="3" id="KW-0813">Transport</keyword>
<organism evidence="9 10">
    <name type="scientific">Piscinibacter gummiphilus</name>
    <dbReference type="NCBI Taxonomy" id="946333"/>
    <lineage>
        <taxon>Bacteria</taxon>
        <taxon>Pseudomonadati</taxon>
        <taxon>Pseudomonadota</taxon>
        <taxon>Betaproteobacteria</taxon>
        <taxon>Burkholderiales</taxon>
        <taxon>Sphaerotilaceae</taxon>
        <taxon>Piscinibacter</taxon>
    </lineage>
</organism>
<evidence type="ECO:0000256" key="4">
    <source>
        <dbReference type="ARBA" id="ARBA00022475"/>
    </source>
</evidence>
<comment type="subcellular location">
    <subcellularLocation>
        <location evidence="1 8">Cell membrane</location>
        <topology evidence="1 8">Multi-pass membrane protein</topology>
    </subcellularLocation>
</comment>
<evidence type="ECO:0000313" key="9">
    <source>
        <dbReference type="EMBL" id="WOB07985.1"/>
    </source>
</evidence>
<comment type="similarity">
    <text evidence="2 8">Belongs to the 4-toluene sulfonate uptake permease (TSUP) (TC 2.A.102) family.</text>
</comment>
<keyword evidence="5 8" id="KW-0812">Transmembrane</keyword>
<dbReference type="EMBL" id="CP136336">
    <property type="protein sequence ID" value="WOB07985.1"/>
    <property type="molecule type" value="Genomic_DNA"/>
</dbReference>